<dbReference type="AlphaFoldDB" id="A0A852ZIP0"/>
<dbReference type="Pfam" id="PF10604">
    <property type="entry name" value="Polyketide_cyc2"/>
    <property type="match status" value="1"/>
</dbReference>
<dbReference type="InterPro" id="IPR019587">
    <property type="entry name" value="Polyketide_cyclase/dehydratase"/>
</dbReference>
<dbReference type="PANTHER" id="PTHR36166">
    <property type="entry name" value="CHROMOSOME 9, WHOLE GENOME SHOTGUN SEQUENCE"/>
    <property type="match status" value="1"/>
</dbReference>
<dbReference type="Gene3D" id="3.30.530.20">
    <property type="match status" value="1"/>
</dbReference>
<evidence type="ECO:0000256" key="1">
    <source>
        <dbReference type="SAM" id="Phobius"/>
    </source>
</evidence>
<keyword evidence="3" id="KW-1185">Reference proteome</keyword>
<name>A0A852ZIP0_9ACTN</name>
<evidence type="ECO:0000313" key="2">
    <source>
        <dbReference type="EMBL" id="NYH92981.1"/>
    </source>
</evidence>
<gene>
    <name evidence="2" type="ORF">F4554_005619</name>
</gene>
<protein>
    <recommendedName>
        <fullName evidence="4">Polyketide cyclase / dehydrase and lipid transport</fullName>
    </recommendedName>
</protein>
<dbReference type="Proteomes" id="UP000579605">
    <property type="component" value="Unassembled WGS sequence"/>
</dbReference>
<dbReference type="CDD" id="cd07822">
    <property type="entry name" value="SRPBCC_4"/>
    <property type="match status" value="1"/>
</dbReference>
<dbReference type="RefSeq" id="WP_179790430.1">
    <property type="nucleotide sequence ID" value="NZ_BAAARR010000031.1"/>
</dbReference>
<dbReference type="PANTHER" id="PTHR36166:SF1">
    <property type="entry name" value="SRPBCC DOMAIN-CONTAINING PROTEIN"/>
    <property type="match status" value="1"/>
</dbReference>
<keyword evidence="1" id="KW-0812">Transmembrane</keyword>
<sequence>MPVDQSAVKTTLPAAPDGRRRRRRWPYVLLAVLALLAGGVIWQRSHPVVLRAEVDIDAGPDQVWAVLADLPAYQEWNPFIVRSSGRLQVGRKLTNVHRFGTRTMVFGPTVLAVEPGRELRWIGRLGVPGIFDGEHSFVLTQTAPGRTHVVQQETFRGIAVPFTTGWLRGDTLSGFKALNSALRDRVESRQR</sequence>
<keyword evidence="1" id="KW-1133">Transmembrane helix</keyword>
<keyword evidence="1" id="KW-0472">Membrane</keyword>
<organism evidence="2 3">
    <name type="scientific">Actinopolymorpha rutila</name>
    <dbReference type="NCBI Taxonomy" id="446787"/>
    <lineage>
        <taxon>Bacteria</taxon>
        <taxon>Bacillati</taxon>
        <taxon>Actinomycetota</taxon>
        <taxon>Actinomycetes</taxon>
        <taxon>Propionibacteriales</taxon>
        <taxon>Actinopolymorphaceae</taxon>
        <taxon>Actinopolymorpha</taxon>
    </lineage>
</organism>
<feature type="transmembrane region" description="Helical" evidence="1">
    <location>
        <begin position="25"/>
        <end position="42"/>
    </location>
</feature>
<reference evidence="2 3" key="1">
    <citation type="submission" date="2020-07" db="EMBL/GenBank/DDBJ databases">
        <title>Sequencing the genomes of 1000 actinobacteria strains.</title>
        <authorList>
            <person name="Klenk H.-P."/>
        </authorList>
    </citation>
    <scope>NUCLEOTIDE SEQUENCE [LARGE SCALE GENOMIC DNA]</scope>
    <source>
        <strain evidence="2 3">DSM 18448</strain>
    </source>
</reference>
<dbReference type="InterPro" id="IPR023393">
    <property type="entry name" value="START-like_dom_sf"/>
</dbReference>
<proteinExistence type="predicted"/>
<comment type="caution">
    <text evidence="2">The sequence shown here is derived from an EMBL/GenBank/DDBJ whole genome shotgun (WGS) entry which is preliminary data.</text>
</comment>
<evidence type="ECO:0008006" key="4">
    <source>
        <dbReference type="Google" id="ProtNLM"/>
    </source>
</evidence>
<dbReference type="EMBL" id="JACBZH010000001">
    <property type="protein sequence ID" value="NYH92981.1"/>
    <property type="molecule type" value="Genomic_DNA"/>
</dbReference>
<dbReference type="SUPFAM" id="SSF55961">
    <property type="entry name" value="Bet v1-like"/>
    <property type="match status" value="1"/>
</dbReference>
<accession>A0A852ZIP0</accession>
<evidence type="ECO:0000313" key="3">
    <source>
        <dbReference type="Proteomes" id="UP000579605"/>
    </source>
</evidence>